<evidence type="ECO:0000256" key="1">
    <source>
        <dbReference type="SAM" id="SignalP"/>
    </source>
</evidence>
<dbReference type="CDD" id="cd00146">
    <property type="entry name" value="PKD"/>
    <property type="match status" value="1"/>
</dbReference>
<dbReference type="SUPFAM" id="SSF49299">
    <property type="entry name" value="PKD domain"/>
    <property type="match status" value="1"/>
</dbReference>
<proteinExistence type="predicted"/>
<comment type="caution">
    <text evidence="3">The sequence shown here is derived from an EMBL/GenBank/DDBJ whole genome shotgun (WGS) entry which is preliminary data.</text>
</comment>
<dbReference type="Proteomes" id="UP000034595">
    <property type="component" value="Unassembled WGS sequence"/>
</dbReference>
<name>A0A0G1MJY4_9BACT</name>
<sequence length="339" mass="37089">MKNNDLLLCKFVLTILVSLFMVFFLSKPAFAYPASPQDACCRAGIEQNFCTADTGNEWEHFTTINECQSWANTLNTYGYTCNIGEGSVGGNYEADGDQPTPTPVFIYPTPTPPVYYYPTPTPYYPPVYPIYPTPPPSYSYNPVCYISAQNYGSGVTAYINAQNAQYPINYYFNFNDGTGDLFSSMSSMTHNYTTSGYFTVTGYVTDGGGRSSARCSSNQFYIPGNIYPTPSPVVVFPQPTPVVVLIPQPQQPAQRIIVEGSRAEARAQTGQININVAGAGGQAQATKVAQLPKTGLPEGAWLLSSLLPVGVGLRRFGAGVKPLGHIGRYFWQKREFFRG</sequence>
<dbReference type="InterPro" id="IPR000601">
    <property type="entry name" value="PKD_dom"/>
</dbReference>
<dbReference type="Pfam" id="PF00801">
    <property type="entry name" value="PKD"/>
    <property type="match status" value="1"/>
</dbReference>
<feature type="signal peptide" evidence="1">
    <location>
        <begin position="1"/>
        <end position="31"/>
    </location>
</feature>
<dbReference type="InterPro" id="IPR013783">
    <property type="entry name" value="Ig-like_fold"/>
</dbReference>
<evidence type="ECO:0000313" key="3">
    <source>
        <dbReference type="EMBL" id="KKT81107.1"/>
    </source>
</evidence>
<gene>
    <name evidence="3" type="ORF">UW78_C0017G0013</name>
</gene>
<dbReference type="EMBL" id="LCJQ01000017">
    <property type="protein sequence ID" value="KKT81107.1"/>
    <property type="molecule type" value="Genomic_DNA"/>
</dbReference>
<dbReference type="AlphaFoldDB" id="A0A0G1MJY4"/>
<accession>A0A0G1MJY4</accession>
<evidence type="ECO:0000259" key="2">
    <source>
        <dbReference type="PROSITE" id="PS50093"/>
    </source>
</evidence>
<reference evidence="3 4" key="1">
    <citation type="journal article" date="2015" name="Nature">
        <title>rRNA introns, odd ribosomes, and small enigmatic genomes across a large radiation of phyla.</title>
        <authorList>
            <person name="Brown C.T."/>
            <person name="Hug L.A."/>
            <person name="Thomas B.C."/>
            <person name="Sharon I."/>
            <person name="Castelle C.J."/>
            <person name="Singh A."/>
            <person name="Wilkins M.J."/>
            <person name="Williams K.H."/>
            <person name="Banfield J.F."/>
        </authorList>
    </citation>
    <scope>NUCLEOTIDE SEQUENCE [LARGE SCALE GENOMIC DNA]</scope>
</reference>
<feature type="chain" id="PRO_5002538553" description="PKD domain-containing protein" evidence="1">
    <location>
        <begin position="32"/>
        <end position="339"/>
    </location>
</feature>
<organism evidence="3 4">
    <name type="scientific">Candidatus Azambacteria bacterium GW2011_GWA1_44_9</name>
    <dbReference type="NCBI Taxonomy" id="1618610"/>
    <lineage>
        <taxon>Bacteria</taxon>
        <taxon>Candidatus Azamiibacteriota</taxon>
    </lineage>
</organism>
<dbReference type="InterPro" id="IPR035986">
    <property type="entry name" value="PKD_dom_sf"/>
</dbReference>
<feature type="domain" description="PKD" evidence="2">
    <location>
        <begin position="167"/>
        <end position="213"/>
    </location>
</feature>
<dbReference type="PROSITE" id="PS50093">
    <property type="entry name" value="PKD"/>
    <property type="match status" value="1"/>
</dbReference>
<evidence type="ECO:0000313" key="4">
    <source>
        <dbReference type="Proteomes" id="UP000034595"/>
    </source>
</evidence>
<keyword evidence="1" id="KW-0732">Signal</keyword>
<protein>
    <recommendedName>
        <fullName evidence="2">PKD domain-containing protein</fullName>
    </recommendedName>
</protein>
<dbReference type="Gene3D" id="2.60.40.10">
    <property type="entry name" value="Immunoglobulins"/>
    <property type="match status" value="1"/>
</dbReference>